<dbReference type="EMBL" id="WEGH01000003">
    <property type="protein sequence ID" value="MQY07066.1"/>
    <property type="molecule type" value="Genomic_DNA"/>
</dbReference>
<feature type="signal peptide" evidence="1">
    <location>
        <begin position="1"/>
        <end position="26"/>
    </location>
</feature>
<comment type="caution">
    <text evidence="3">The sequence shown here is derived from an EMBL/GenBank/DDBJ whole genome shotgun (WGS) entry which is preliminary data.</text>
</comment>
<dbReference type="AlphaFoldDB" id="A0A7K0C133"/>
<dbReference type="RefSeq" id="WP_235959883.1">
    <property type="nucleotide sequence ID" value="NZ_WEGH01000003.1"/>
</dbReference>
<dbReference type="Pfam" id="PF26366">
    <property type="entry name" value="DUF8094"/>
    <property type="match status" value="1"/>
</dbReference>
<keyword evidence="4" id="KW-1185">Reference proteome</keyword>
<evidence type="ECO:0000313" key="4">
    <source>
        <dbReference type="Proteomes" id="UP000487268"/>
    </source>
</evidence>
<dbReference type="PROSITE" id="PS51257">
    <property type="entry name" value="PROKAR_LIPOPROTEIN"/>
    <property type="match status" value="1"/>
</dbReference>
<name>A0A7K0C133_9ACTN</name>
<gene>
    <name evidence="3" type="ORF">ACRB68_51640</name>
</gene>
<dbReference type="Proteomes" id="UP000487268">
    <property type="component" value="Unassembled WGS sequence"/>
</dbReference>
<evidence type="ECO:0000313" key="3">
    <source>
        <dbReference type="EMBL" id="MQY07066.1"/>
    </source>
</evidence>
<dbReference type="InterPro" id="IPR058407">
    <property type="entry name" value="DUF8094"/>
</dbReference>
<protein>
    <recommendedName>
        <fullName evidence="2">DUF8094 domain-containing protein</fullName>
    </recommendedName>
</protein>
<keyword evidence="1" id="KW-0732">Signal</keyword>
<evidence type="ECO:0000256" key="1">
    <source>
        <dbReference type="SAM" id="SignalP"/>
    </source>
</evidence>
<proteinExistence type="predicted"/>
<sequence>MPVRPALPTRALGGSALLLLPLLSAACSGDTSADAAPALTRQQAEQALNRYAAAVTTAGQSLDPAALSPVEGAPLLPMDVASVKLRKAVKKKAAPLKFSSTSFLIPRLSGYPRWFAVDAVSRTGRQGFRHALLFTQAKEGAPWLATADPFPADTSLAKAARDEGGFAAPVPLDAKGLAIAPGRIGAAHTALLNGGPKAAGAGGIAPGPQTTGAYEALRAGQSALTKRGVDMKAAFSPDAAPTYALRTKDGGALVWYTVKQTEAYSAAKRGRLRLSGDLIGLTTPDSVKKRMNSTVLIQYLAVVPPHGAATVNGIYRKAIAVDAS</sequence>
<accession>A0A7K0C133</accession>
<organism evidence="3 4">
    <name type="scientific">Actinomadura macrotermitis</name>
    <dbReference type="NCBI Taxonomy" id="2585200"/>
    <lineage>
        <taxon>Bacteria</taxon>
        <taxon>Bacillati</taxon>
        <taxon>Actinomycetota</taxon>
        <taxon>Actinomycetes</taxon>
        <taxon>Streptosporangiales</taxon>
        <taxon>Thermomonosporaceae</taxon>
        <taxon>Actinomadura</taxon>
    </lineage>
</organism>
<evidence type="ECO:0000259" key="2">
    <source>
        <dbReference type="Pfam" id="PF26366"/>
    </source>
</evidence>
<feature type="domain" description="DUF8094" evidence="2">
    <location>
        <begin position="35"/>
        <end position="318"/>
    </location>
</feature>
<feature type="chain" id="PRO_5038625820" description="DUF8094 domain-containing protein" evidence="1">
    <location>
        <begin position="27"/>
        <end position="324"/>
    </location>
</feature>
<reference evidence="3 4" key="1">
    <citation type="submission" date="2019-10" db="EMBL/GenBank/DDBJ databases">
        <title>Actinomadura rubteroloni sp. nov. and Actinomadura macrotermitis sp. nov., isolated from the gut of fungus growing-termite Macrotermes natalensis.</title>
        <authorList>
            <person name="Benndorf R."/>
            <person name="Martin K."/>
            <person name="Kuefner M."/>
            <person name="De Beer W."/>
            <person name="Kaster A.-K."/>
            <person name="Vollmers J."/>
            <person name="Poulsen M."/>
            <person name="Beemelmanns C."/>
        </authorList>
    </citation>
    <scope>NUCLEOTIDE SEQUENCE [LARGE SCALE GENOMIC DNA]</scope>
    <source>
        <strain evidence="3 4">RB68</strain>
    </source>
</reference>